<feature type="transmembrane region" description="Helical" evidence="1">
    <location>
        <begin position="7"/>
        <end position="30"/>
    </location>
</feature>
<keyword evidence="3" id="KW-1185">Reference proteome</keyword>
<evidence type="ECO:0000313" key="3">
    <source>
        <dbReference type="Proteomes" id="UP000245577"/>
    </source>
</evidence>
<keyword evidence="1" id="KW-0472">Membrane</keyword>
<evidence type="ECO:0000256" key="1">
    <source>
        <dbReference type="SAM" id="Phobius"/>
    </source>
</evidence>
<dbReference type="Proteomes" id="UP000245577">
    <property type="component" value="Unassembled WGS sequence"/>
</dbReference>
<proteinExistence type="predicted"/>
<name>A0A2U1S9D5_9EURY</name>
<dbReference type="EMBL" id="MZGU01000002">
    <property type="protein sequence ID" value="PWB87059.1"/>
    <property type="molecule type" value="Genomic_DNA"/>
</dbReference>
<keyword evidence="1" id="KW-0812">Transmembrane</keyword>
<comment type="caution">
    <text evidence="2">The sequence shown here is derived from an EMBL/GenBank/DDBJ whole genome shotgun (WGS) entry which is preliminary data.</text>
</comment>
<dbReference type="OrthoDB" id="75739at2157"/>
<organism evidence="2 3">
    <name type="scientific">Methanobrevibacter woesei</name>
    <dbReference type="NCBI Taxonomy" id="190976"/>
    <lineage>
        <taxon>Archaea</taxon>
        <taxon>Methanobacteriati</taxon>
        <taxon>Methanobacteriota</taxon>
        <taxon>Methanomada group</taxon>
        <taxon>Methanobacteria</taxon>
        <taxon>Methanobacteriales</taxon>
        <taxon>Methanobacteriaceae</taxon>
        <taxon>Methanobrevibacter</taxon>
    </lineage>
</organism>
<reference evidence="2 3" key="1">
    <citation type="submission" date="2017-03" db="EMBL/GenBank/DDBJ databases">
        <title>Genome sequence of Methanobrevibacter wosei.</title>
        <authorList>
            <person name="Poehlein A."/>
            <person name="Seedorf H."/>
            <person name="Daniel R."/>
        </authorList>
    </citation>
    <scope>NUCLEOTIDE SEQUENCE [LARGE SCALE GENOMIC DNA]</scope>
    <source>
        <strain evidence="2 3">DSM 11979</strain>
    </source>
</reference>
<dbReference type="AlphaFoldDB" id="A0A2U1S9D5"/>
<dbReference type="RefSeq" id="WP_116669000.1">
    <property type="nucleotide sequence ID" value="NZ_MZGU01000002.1"/>
</dbReference>
<accession>A0A2U1S9D5</accession>
<protein>
    <submittedName>
        <fullName evidence="2">Uncharacterized protein</fullName>
    </submittedName>
</protein>
<gene>
    <name evidence="2" type="ORF">MBBWO_01740</name>
</gene>
<keyword evidence="1" id="KW-1133">Transmembrane helix</keyword>
<evidence type="ECO:0000313" key="2">
    <source>
        <dbReference type="EMBL" id="PWB87059.1"/>
    </source>
</evidence>
<sequence length="163" mass="17767">MKTALKLIFAIIVVIIIVLAGLTVTSNALVIATDTTEGTPGVDMAAVWTLSDGFEWIYPGSSLNAEGQTLHNIYLDDPDRPYDAAADIMEYTYNIRPNVVVTVNNAAAEKIFGGDIVSDIREYDWGQGYDRGVAVEQAMGDFNINYLAIPECILTGDIAFHFI</sequence>